<dbReference type="GO" id="GO:0071555">
    <property type="term" value="P:cell wall organization"/>
    <property type="evidence" value="ECO:0007669"/>
    <property type="project" value="UniProtKB-KW"/>
</dbReference>
<keyword evidence="5 7" id="KW-0547">Nucleotide-binding</keyword>
<keyword evidence="4 7" id="KW-0436">Ligase</keyword>
<sequence>MLSLDQCSQKKFLVFGLGISGSATLSQLKKNKANIECWDDNRKLRKKFKNRYKVNKSWFSNVYDFIVISPGINIYSHPKKKFFQENKNRIITDLDLFFSSIKDQKIIMVTGTNGKSTMAKLIYDLFKNSKKKVYIGGNYGTPVLNLPYKEKSAIFVLELSSYQLDYSSRLPSSASILLNVSPDHLERHKSFNKYISAKLKIFKGLKKTGVGFLDLSNDSKSKIFKVLKLEKYDQKKIELIKKKYHHNIQDHLISASLKGSHFKNCIYIALRIAKLFRISKNIYLKTIKDFKGLPHRQEIIKIKNNLIFINDSKATNFSSTEVALNNYKNIHWIVGGLPKAKDKIVVKKYKKLILRAYIIGKNLNFFIRQIKNTIKYNSSHSLKAALLSALREAKKNPDLKQVILLSPSAASFDQYKNFEHRGNTFKQLVQKYS</sequence>
<protein>
    <recommendedName>
        <fullName evidence="7">UDP-N-acetylmuramoylalanine--D-glutamate ligase</fullName>
        <ecNumber evidence="7">6.3.2.9</ecNumber>
    </recommendedName>
    <alternativeName>
        <fullName evidence="7">D-glutamic acid-adding enzyme</fullName>
    </alternativeName>
    <alternativeName>
        <fullName evidence="7">UDP-N-acetylmuramoyl-L-alanyl-D-glutamate synthetase</fullName>
    </alternativeName>
</protein>
<dbReference type="InterPro" id="IPR013221">
    <property type="entry name" value="Mur_ligase_cen"/>
</dbReference>
<keyword evidence="7" id="KW-0133">Cell shape</keyword>
<comment type="function">
    <text evidence="7">Cell wall formation. Catalyzes the addition of glutamate to the nucleotide precursor UDP-N-acetylmuramoyl-L-alanine (UMA).</text>
</comment>
<comment type="pathway">
    <text evidence="2 7">Cell wall biogenesis; peptidoglycan biosynthesis.</text>
</comment>
<dbReference type="PANTHER" id="PTHR43692:SF1">
    <property type="entry name" value="UDP-N-ACETYLMURAMOYLALANINE--D-GLUTAMATE LIGASE"/>
    <property type="match status" value="1"/>
</dbReference>
<dbReference type="GO" id="GO:0009252">
    <property type="term" value="P:peptidoglycan biosynthetic process"/>
    <property type="evidence" value="ECO:0007669"/>
    <property type="project" value="UniProtKB-UniRule"/>
</dbReference>
<dbReference type="Gene3D" id="3.40.50.720">
    <property type="entry name" value="NAD(P)-binding Rossmann-like Domain"/>
    <property type="match status" value="1"/>
</dbReference>
<evidence type="ECO:0000256" key="1">
    <source>
        <dbReference type="ARBA" id="ARBA00004496"/>
    </source>
</evidence>
<evidence type="ECO:0000259" key="8">
    <source>
        <dbReference type="Pfam" id="PF08245"/>
    </source>
</evidence>
<organism evidence="9 10">
    <name type="scientific">Candidatus Fonsibacter lacus</name>
    <dbReference type="NCBI Taxonomy" id="2576439"/>
    <lineage>
        <taxon>Bacteria</taxon>
        <taxon>Pseudomonadati</taxon>
        <taxon>Pseudomonadota</taxon>
        <taxon>Alphaproteobacteria</taxon>
        <taxon>Candidatus Pelagibacterales</taxon>
        <taxon>Candidatus Pelagibacterales incertae sedis</taxon>
        <taxon>Candidatus Fonsibacter</taxon>
    </lineage>
</organism>
<dbReference type="PANTHER" id="PTHR43692">
    <property type="entry name" value="UDP-N-ACETYLMURAMOYLALANINE--D-GLUTAMATE LIGASE"/>
    <property type="match status" value="1"/>
</dbReference>
<comment type="subcellular location">
    <subcellularLocation>
        <location evidence="1 7">Cytoplasm</location>
    </subcellularLocation>
</comment>
<keyword evidence="7" id="KW-0573">Peptidoglycan synthesis</keyword>
<evidence type="ECO:0000256" key="6">
    <source>
        <dbReference type="ARBA" id="ARBA00022840"/>
    </source>
</evidence>
<keyword evidence="3 7" id="KW-0963">Cytoplasm</keyword>
<evidence type="ECO:0000313" key="10">
    <source>
        <dbReference type="Proteomes" id="UP000713222"/>
    </source>
</evidence>
<keyword evidence="7" id="KW-0132">Cell division</keyword>
<evidence type="ECO:0000256" key="7">
    <source>
        <dbReference type="HAMAP-Rule" id="MF_00639"/>
    </source>
</evidence>
<evidence type="ECO:0000313" key="9">
    <source>
        <dbReference type="EMBL" id="NBN87613.1"/>
    </source>
</evidence>
<dbReference type="SUPFAM" id="SSF53623">
    <property type="entry name" value="MurD-like peptide ligases, catalytic domain"/>
    <property type="match status" value="1"/>
</dbReference>
<dbReference type="GO" id="GO:0051301">
    <property type="term" value="P:cell division"/>
    <property type="evidence" value="ECO:0007669"/>
    <property type="project" value="UniProtKB-KW"/>
</dbReference>
<accession>A0A964UXI6</accession>
<dbReference type="Pfam" id="PF08245">
    <property type="entry name" value="Mur_ligase_M"/>
    <property type="match status" value="1"/>
</dbReference>
<reference evidence="9" key="1">
    <citation type="submission" date="2018-10" db="EMBL/GenBank/DDBJ databases">
        <title>Iterative Subtractive Binning of Freshwater Chronoseries Metagenomes Recovers Nearly Complete Genomes from over Four Hundred Novel Species.</title>
        <authorList>
            <person name="Rodriguez-R L.M."/>
            <person name="Tsementzi D."/>
            <person name="Luo C."/>
            <person name="Konstantinidis K.T."/>
        </authorList>
    </citation>
    <scope>NUCLEOTIDE SEQUENCE</scope>
    <source>
        <strain evidence="9">WB7_6_001</strain>
    </source>
</reference>
<proteinExistence type="inferred from homology"/>
<dbReference type="GO" id="GO:0008360">
    <property type="term" value="P:regulation of cell shape"/>
    <property type="evidence" value="ECO:0007669"/>
    <property type="project" value="UniProtKB-KW"/>
</dbReference>
<evidence type="ECO:0000256" key="2">
    <source>
        <dbReference type="ARBA" id="ARBA00004752"/>
    </source>
</evidence>
<dbReference type="EMBL" id="RGET01000005">
    <property type="protein sequence ID" value="NBN87613.1"/>
    <property type="molecule type" value="Genomic_DNA"/>
</dbReference>
<feature type="domain" description="Mur ligase central" evidence="8">
    <location>
        <begin position="109"/>
        <end position="261"/>
    </location>
</feature>
<name>A0A964UXI6_9PROT</name>
<gene>
    <name evidence="7 9" type="primary">murD</name>
    <name evidence="9" type="ORF">EBV32_00750</name>
</gene>
<dbReference type="InterPro" id="IPR005762">
    <property type="entry name" value="MurD"/>
</dbReference>
<dbReference type="InterPro" id="IPR036565">
    <property type="entry name" value="Mur-like_cat_sf"/>
</dbReference>
<dbReference type="SUPFAM" id="SSF53244">
    <property type="entry name" value="MurD-like peptide ligases, peptide-binding domain"/>
    <property type="match status" value="1"/>
</dbReference>
<dbReference type="HAMAP" id="MF_00639">
    <property type="entry name" value="MurD"/>
    <property type="match status" value="1"/>
</dbReference>
<dbReference type="InterPro" id="IPR036615">
    <property type="entry name" value="Mur_ligase_C_dom_sf"/>
</dbReference>
<dbReference type="AlphaFoldDB" id="A0A964UXI6"/>
<evidence type="ECO:0000256" key="5">
    <source>
        <dbReference type="ARBA" id="ARBA00022741"/>
    </source>
</evidence>
<keyword evidence="7" id="KW-0961">Cell wall biogenesis/degradation</keyword>
<dbReference type="NCBIfam" id="TIGR01087">
    <property type="entry name" value="murD"/>
    <property type="match status" value="1"/>
</dbReference>
<keyword evidence="6 7" id="KW-0067">ATP-binding</keyword>
<evidence type="ECO:0000256" key="4">
    <source>
        <dbReference type="ARBA" id="ARBA00022598"/>
    </source>
</evidence>
<comment type="similarity">
    <text evidence="7">Belongs to the MurCDEF family.</text>
</comment>
<dbReference type="Gene3D" id="3.90.190.20">
    <property type="entry name" value="Mur ligase, C-terminal domain"/>
    <property type="match status" value="1"/>
</dbReference>
<dbReference type="GO" id="GO:0008764">
    <property type="term" value="F:UDP-N-acetylmuramoylalanine-D-glutamate ligase activity"/>
    <property type="evidence" value="ECO:0007669"/>
    <property type="project" value="UniProtKB-UniRule"/>
</dbReference>
<feature type="binding site" evidence="7">
    <location>
        <begin position="111"/>
        <end position="117"/>
    </location>
    <ligand>
        <name>ATP</name>
        <dbReference type="ChEBI" id="CHEBI:30616"/>
    </ligand>
</feature>
<dbReference type="GO" id="GO:0005524">
    <property type="term" value="F:ATP binding"/>
    <property type="evidence" value="ECO:0007669"/>
    <property type="project" value="UniProtKB-UniRule"/>
</dbReference>
<dbReference type="Gene3D" id="3.40.1190.10">
    <property type="entry name" value="Mur-like, catalytic domain"/>
    <property type="match status" value="1"/>
</dbReference>
<dbReference type="GO" id="GO:0005737">
    <property type="term" value="C:cytoplasm"/>
    <property type="evidence" value="ECO:0007669"/>
    <property type="project" value="UniProtKB-SubCell"/>
</dbReference>
<keyword evidence="7" id="KW-0131">Cell cycle</keyword>
<comment type="caution">
    <text evidence="9">The sequence shown here is derived from an EMBL/GenBank/DDBJ whole genome shotgun (WGS) entry which is preliminary data.</text>
</comment>
<dbReference type="EC" id="6.3.2.9" evidence="7"/>
<evidence type="ECO:0000256" key="3">
    <source>
        <dbReference type="ARBA" id="ARBA00022490"/>
    </source>
</evidence>
<dbReference type="Proteomes" id="UP000713222">
    <property type="component" value="Unassembled WGS sequence"/>
</dbReference>
<comment type="catalytic activity">
    <reaction evidence="7">
        <text>UDP-N-acetyl-alpha-D-muramoyl-L-alanine + D-glutamate + ATP = UDP-N-acetyl-alpha-D-muramoyl-L-alanyl-D-glutamate + ADP + phosphate + H(+)</text>
        <dbReference type="Rhea" id="RHEA:16429"/>
        <dbReference type="ChEBI" id="CHEBI:15378"/>
        <dbReference type="ChEBI" id="CHEBI:29986"/>
        <dbReference type="ChEBI" id="CHEBI:30616"/>
        <dbReference type="ChEBI" id="CHEBI:43474"/>
        <dbReference type="ChEBI" id="CHEBI:83898"/>
        <dbReference type="ChEBI" id="CHEBI:83900"/>
        <dbReference type="ChEBI" id="CHEBI:456216"/>
        <dbReference type="EC" id="6.3.2.9"/>
    </reaction>
</comment>